<dbReference type="InterPro" id="IPR018931">
    <property type="entry name" value="DUF2520"/>
</dbReference>
<proteinExistence type="predicted"/>
<sequence>MSLGNKIFFKQRKGRLCSAFFSFMWRYFEVKIGFYGASKAGISLALYFKEHGLEITGFYNRTYEKASKASSMTKTQVFESPEDLVEASDVIFIAISDTFIEEVSKNLYSPHLSQKVIGHLSGALTSDAIKAKCRGKFSLHPIQTLRGQPEDVQLLKKAVFSLEGDDEGEKIAKIILQKIGNKYIELKKEDKVVYHLAATVASNYLIALLNFSYLLYKKIGLEDEVIFSIIKPLSSASLENFLKDRLNCLTGPAARGDILTLQKHYNALPDEKKTTFLELLKLAADLIFEKGDKSVCEKLQQFINVKGGEKK</sequence>
<dbReference type="InterPro" id="IPR037108">
    <property type="entry name" value="TM1727-like_C_sf"/>
</dbReference>
<gene>
    <name evidence="3" type="ORF">SAMN05216240_1083</name>
</gene>
<accession>A0ABY1S786</accession>
<comment type="caution">
    <text evidence="3">The sequence shown here is derived from an EMBL/GenBank/DDBJ whole genome shotgun (WGS) entry which is preliminary data.</text>
</comment>
<dbReference type="Gene3D" id="1.10.1040.20">
    <property type="entry name" value="ProC-like, C-terminal domain"/>
    <property type="match status" value="1"/>
</dbReference>
<dbReference type="Pfam" id="PF10728">
    <property type="entry name" value="DUF2520"/>
    <property type="match status" value="1"/>
</dbReference>
<feature type="domain" description="DUF2520" evidence="2">
    <location>
        <begin position="159"/>
        <end position="276"/>
    </location>
</feature>
<protein>
    <submittedName>
        <fullName evidence="3">Predicted oxidoreductase, contains short-chain dehydrogenase (SDR) and DUF2520 domains</fullName>
    </submittedName>
</protein>
<dbReference type="InterPro" id="IPR028939">
    <property type="entry name" value="P5C_Rdtase_cat_N"/>
</dbReference>
<reference evidence="3 4" key="1">
    <citation type="submission" date="2017-05" db="EMBL/GenBank/DDBJ databases">
        <authorList>
            <person name="Varghese N."/>
            <person name="Submissions S."/>
        </authorList>
    </citation>
    <scope>NUCLEOTIDE SEQUENCE [LARGE SCALE GENOMIC DNA]</scope>
    <source>
        <strain evidence="3 4">MACB1020</strain>
    </source>
</reference>
<dbReference type="SUPFAM" id="SSF48179">
    <property type="entry name" value="6-phosphogluconate dehydrogenase C-terminal domain-like"/>
    <property type="match status" value="1"/>
</dbReference>
<organism evidence="3 4">
    <name type="scientific">Caldicellulosiruptor bescii</name>
    <name type="common">Anaerocellum thermophilum</name>
    <dbReference type="NCBI Taxonomy" id="31899"/>
    <lineage>
        <taxon>Bacteria</taxon>
        <taxon>Bacillati</taxon>
        <taxon>Bacillota</taxon>
        <taxon>Bacillota incertae sedis</taxon>
        <taxon>Caldicellulosiruptorales</taxon>
        <taxon>Caldicellulosiruptoraceae</taxon>
        <taxon>Caldicellulosiruptor</taxon>
    </lineage>
</organism>
<dbReference type="PANTHER" id="PTHR40459">
    <property type="entry name" value="CONSERVED HYPOTHETICAL ALANINE AND LEUCINE RICH PROTEIN"/>
    <property type="match status" value="1"/>
</dbReference>
<dbReference type="PANTHER" id="PTHR40459:SF1">
    <property type="entry name" value="CONSERVED HYPOTHETICAL ALANINE AND LEUCINE RICH PROTEIN"/>
    <property type="match status" value="1"/>
</dbReference>
<name>A0ABY1S786_CALBS</name>
<dbReference type="Gene3D" id="3.40.50.720">
    <property type="entry name" value="NAD(P)-binding Rossmann-like Domain"/>
    <property type="match status" value="1"/>
</dbReference>
<dbReference type="InterPro" id="IPR008927">
    <property type="entry name" value="6-PGluconate_DH-like_C_sf"/>
</dbReference>
<feature type="domain" description="Pyrroline-5-carboxylate reductase catalytic N-terminal" evidence="1">
    <location>
        <begin position="31"/>
        <end position="117"/>
    </location>
</feature>
<dbReference type="InterPro" id="IPR036291">
    <property type="entry name" value="NAD(P)-bd_dom_sf"/>
</dbReference>
<dbReference type="Pfam" id="PF03807">
    <property type="entry name" value="F420_oxidored"/>
    <property type="match status" value="1"/>
</dbReference>
<evidence type="ECO:0000313" key="3">
    <source>
        <dbReference type="EMBL" id="SMR92563.1"/>
    </source>
</evidence>
<dbReference type="EMBL" id="FXXC01000001">
    <property type="protein sequence ID" value="SMR92563.1"/>
    <property type="molecule type" value="Genomic_DNA"/>
</dbReference>
<evidence type="ECO:0000259" key="2">
    <source>
        <dbReference type="Pfam" id="PF10728"/>
    </source>
</evidence>
<dbReference type="SUPFAM" id="SSF51735">
    <property type="entry name" value="NAD(P)-binding Rossmann-fold domains"/>
    <property type="match status" value="1"/>
</dbReference>
<evidence type="ECO:0000259" key="1">
    <source>
        <dbReference type="Pfam" id="PF03807"/>
    </source>
</evidence>
<keyword evidence="4" id="KW-1185">Reference proteome</keyword>
<evidence type="ECO:0000313" key="4">
    <source>
        <dbReference type="Proteomes" id="UP000196803"/>
    </source>
</evidence>
<dbReference type="Proteomes" id="UP000196803">
    <property type="component" value="Unassembled WGS sequence"/>
</dbReference>